<dbReference type="PANTHER" id="PTHR21087:SF4">
    <property type="entry name" value="INACTIVE SHIKIMATE KINASE LIKE 1, CHLOROPLASTIC-RELATED"/>
    <property type="match status" value="1"/>
</dbReference>
<comment type="subcellular location">
    <subcellularLocation>
        <location evidence="1">Plastid</location>
        <location evidence="1">Chloroplast</location>
    </subcellularLocation>
</comment>
<dbReference type="OrthoDB" id="197068at2759"/>
<dbReference type="GO" id="GO:0005829">
    <property type="term" value="C:cytosol"/>
    <property type="evidence" value="ECO:0007669"/>
    <property type="project" value="TreeGrafter"/>
</dbReference>
<dbReference type="EMBL" id="JAGGNH010000001">
    <property type="protein sequence ID" value="KAJ0988765.1"/>
    <property type="molecule type" value="Genomic_DNA"/>
</dbReference>
<dbReference type="SUPFAM" id="SSF52540">
    <property type="entry name" value="P-loop containing nucleoside triphosphate hydrolases"/>
    <property type="match status" value="1"/>
</dbReference>
<dbReference type="Gene3D" id="3.40.50.300">
    <property type="entry name" value="P-loop containing nucleotide triphosphate hydrolases"/>
    <property type="match status" value="1"/>
</dbReference>
<evidence type="ECO:0008006" key="5">
    <source>
        <dbReference type="Google" id="ProtNLM"/>
    </source>
</evidence>
<organism evidence="3 4">
    <name type="scientific">Dioscorea zingiberensis</name>
    <dbReference type="NCBI Taxonomy" id="325984"/>
    <lineage>
        <taxon>Eukaryota</taxon>
        <taxon>Viridiplantae</taxon>
        <taxon>Streptophyta</taxon>
        <taxon>Embryophyta</taxon>
        <taxon>Tracheophyta</taxon>
        <taxon>Spermatophyta</taxon>
        <taxon>Magnoliopsida</taxon>
        <taxon>Liliopsida</taxon>
        <taxon>Dioscoreales</taxon>
        <taxon>Dioscoreaceae</taxon>
        <taxon>Dioscorea</taxon>
    </lineage>
</organism>
<evidence type="ECO:0000256" key="2">
    <source>
        <dbReference type="ARBA" id="ARBA00006997"/>
    </source>
</evidence>
<sequence>MLSTTRLSLSLATDLRRAESLALIVSSRTPMAPFAVGSAALGSHVTSAPQLTASASRLCHPISRNCGSSLSLRNNGPRRGTVCRGFQSLSLGARMSAVELETSLAIKKVATEISLGLKGTSIFLVGINCSMKTNVGKILADALRYYYFDSDALVEEASGGESSAISFLERDEKGFRESETEVLKQLSSMGRLIICAGDGAVQSSGNLAYLRYGISVWIDVPLDLLADEMVEAQVPSATDQTMSQSDPFPEVLEGLTKRYMEMSGGYGTADATVSLQKVATKLGYDDFKSVTPEDMSIEAMKEIEKLTRQPLILSHLALLGTLNDV</sequence>
<dbReference type="Pfam" id="PF01202">
    <property type="entry name" value="SKI"/>
    <property type="match status" value="1"/>
</dbReference>
<comment type="caution">
    <text evidence="3">The sequence shown here is derived from an EMBL/GenBank/DDBJ whole genome shotgun (WGS) entry which is preliminary data.</text>
</comment>
<evidence type="ECO:0000313" key="4">
    <source>
        <dbReference type="Proteomes" id="UP001085076"/>
    </source>
</evidence>
<dbReference type="AlphaFoldDB" id="A0A9D5DDD8"/>
<proteinExistence type="inferred from homology"/>
<accession>A0A9D5DDD8</accession>
<reference evidence="3" key="1">
    <citation type="submission" date="2021-03" db="EMBL/GenBank/DDBJ databases">
        <authorList>
            <person name="Li Z."/>
            <person name="Yang C."/>
        </authorList>
    </citation>
    <scope>NUCLEOTIDE SEQUENCE</scope>
    <source>
        <strain evidence="3">Dzin_1.0</strain>
        <tissue evidence="3">Leaf</tissue>
    </source>
</reference>
<gene>
    <name evidence="3" type="ORF">J5N97_007121</name>
</gene>
<dbReference type="Proteomes" id="UP001085076">
    <property type="component" value="Miscellaneous, Linkage group lg01"/>
</dbReference>
<protein>
    <recommendedName>
        <fullName evidence="5">Inactive shikimate kinase like 1, chloroplastic</fullName>
    </recommendedName>
</protein>
<dbReference type="InterPro" id="IPR000623">
    <property type="entry name" value="Shikimate_kinase/TSH1"/>
</dbReference>
<dbReference type="HAMAP" id="MF_00109">
    <property type="entry name" value="Shikimate_kinase"/>
    <property type="match status" value="1"/>
</dbReference>
<comment type="similarity">
    <text evidence="2">Belongs to the shikimate kinase family.</text>
</comment>
<evidence type="ECO:0000256" key="1">
    <source>
        <dbReference type="ARBA" id="ARBA00004229"/>
    </source>
</evidence>
<name>A0A9D5DDD8_9LILI</name>
<dbReference type="FunFam" id="3.40.50.300:FF:001033">
    <property type="entry name" value="Shikimate kinase 2, chloroplastic"/>
    <property type="match status" value="1"/>
</dbReference>
<dbReference type="InterPro" id="IPR027417">
    <property type="entry name" value="P-loop_NTPase"/>
</dbReference>
<dbReference type="InterPro" id="IPR031322">
    <property type="entry name" value="Shikimate/glucono_kinase"/>
</dbReference>
<dbReference type="PRINTS" id="PR01100">
    <property type="entry name" value="SHIKIMTKNASE"/>
</dbReference>
<dbReference type="GO" id="GO:0009507">
    <property type="term" value="C:chloroplast"/>
    <property type="evidence" value="ECO:0007669"/>
    <property type="project" value="UniProtKB-SubCell"/>
</dbReference>
<dbReference type="PANTHER" id="PTHR21087">
    <property type="entry name" value="SHIKIMATE KINASE"/>
    <property type="match status" value="1"/>
</dbReference>
<evidence type="ECO:0000313" key="3">
    <source>
        <dbReference type="EMBL" id="KAJ0988765.1"/>
    </source>
</evidence>
<keyword evidence="4" id="KW-1185">Reference proteome</keyword>
<reference evidence="3" key="2">
    <citation type="journal article" date="2022" name="Hortic Res">
        <title>The genome of Dioscorea zingiberensis sheds light on the biosynthesis, origin and evolution of the medicinally important diosgenin saponins.</title>
        <authorList>
            <person name="Li Y."/>
            <person name="Tan C."/>
            <person name="Li Z."/>
            <person name="Guo J."/>
            <person name="Li S."/>
            <person name="Chen X."/>
            <person name="Wang C."/>
            <person name="Dai X."/>
            <person name="Yang H."/>
            <person name="Song W."/>
            <person name="Hou L."/>
            <person name="Xu J."/>
            <person name="Tong Z."/>
            <person name="Xu A."/>
            <person name="Yuan X."/>
            <person name="Wang W."/>
            <person name="Yang Q."/>
            <person name="Chen L."/>
            <person name="Sun Z."/>
            <person name="Wang K."/>
            <person name="Pan B."/>
            <person name="Chen J."/>
            <person name="Bao Y."/>
            <person name="Liu F."/>
            <person name="Qi X."/>
            <person name="Gang D.R."/>
            <person name="Wen J."/>
            <person name="Li J."/>
        </authorList>
    </citation>
    <scope>NUCLEOTIDE SEQUENCE</scope>
    <source>
        <strain evidence="3">Dzin_1.0</strain>
    </source>
</reference>